<feature type="transmembrane region" description="Helical" evidence="1">
    <location>
        <begin position="57"/>
        <end position="84"/>
    </location>
</feature>
<proteinExistence type="predicted"/>
<organism evidence="2 3">
    <name type="scientific">Pseudomonas siliginis</name>
    <dbReference type="NCBI Taxonomy" id="2842346"/>
    <lineage>
        <taxon>Bacteria</taxon>
        <taxon>Pseudomonadati</taxon>
        <taxon>Pseudomonadota</taxon>
        <taxon>Gammaproteobacteria</taxon>
        <taxon>Pseudomonadales</taxon>
        <taxon>Pseudomonadaceae</taxon>
        <taxon>Pseudomonas</taxon>
    </lineage>
</organism>
<accession>A0ABY5CJ07</accession>
<gene>
    <name evidence="2" type="ORF">NF677_11375</name>
</gene>
<keyword evidence="1" id="KW-0812">Transmembrane</keyword>
<dbReference type="RefSeq" id="WP_252885842.1">
    <property type="nucleotide sequence ID" value="NZ_CP099599.1"/>
</dbReference>
<feature type="transmembrane region" description="Helical" evidence="1">
    <location>
        <begin position="104"/>
        <end position="122"/>
    </location>
</feature>
<feature type="transmembrane region" description="Helical" evidence="1">
    <location>
        <begin position="128"/>
        <end position="147"/>
    </location>
</feature>
<feature type="transmembrane region" description="Helical" evidence="1">
    <location>
        <begin position="16"/>
        <end position="37"/>
    </location>
</feature>
<evidence type="ECO:0000313" key="2">
    <source>
        <dbReference type="EMBL" id="UST87242.1"/>
    </source>
</evidence>
<protein>
    <submittedName>
        <fullName evidence="2">Uncharacterized protein</fullName>
    </submittedName>
</protein>
<reference evidence="2" key="1">
    <citation type="submission" date="2022-06" db="EMBL/GenBank/DDBJ databases">
        <title>Investigating genetic diversity within the most abundant and prevalent non-pathogenic leaf-associated bacterial species interacting with Arabidopsis thaliana in natural habitats.</title>
        <authorList>
            <person name="Ramirez-Sanchez D."/>
            <person name="Gibelin-Viala C."/>
            <person name="Mayjonade B."/>
            <person name="Duflos R."/>
            <person name="Belmonte E."/>
            <person name="Pailler V."/>
            <person name="Bartoli C."/>
            <person name="Carrere S."/>
            <person name="Vailleau F."/>
            <person name="Roux F."/>
        </authorList>
    </citation>
    <scope>NUCLEOTIDE SEQUENCE</scope>
    <source>
        <strain evidence="2">OTU6ESPEB1</strain>
    </source>
</reference>
<keyword evidence="3" id="KW-1185">Reference proteome</keyword>
<dbReference type="Proteomes" id="UP001056851">
    <property type="component" value="Chromosome"/>
</dbReference>
<dbReference type="EMBL" id="CP099599">
    <property type="protein sequence ID" value="UST87242.1"/>
    <property type="molecule type" value="Genomic_DNA"/>
</dbReference>
<feature type="transmembrane region" description="Helical" evidence="1">
    <location>
        <begin position="159"/>
        <end position="177"/>
    </location>
</feature>
<evidence type="ECO:0000256" key="1">
    <source>
        <dbReference type="SAM" id="Phobius"/>
    </source>
</evidence>
<name>A0ABY5CJ07_9PSED</name>
<evidence type="ECO:0000313" key="3">
    <source>
        <dbReference type="Proteomes" id="UP001056851"/>
    </source>
</evidence>
<keyword evidence="1" id="KW-0472">Membrane</keyword>
<keyword evidence="1" id="KW-1133">Transmembrane helix</keyword>
<sequence>MSERLFLEQLGGPPSAYIYFLSLYSVATGALYLWGYWSPFGVNILEYVNFTDIVKSTIYPIASTFAFMALGVMIGQLVGVGPDLPPGGGRNSPPAQFIMRHKRLLVFLYVVGTLLFAIYGPVEKWQVALPVLFGAPIALYASARNVLKRQIPADGPRTLCLFLLAVLPFIAFGTGQLRAAAVLDGRAFDYVIDSTAITPDEHPLQGTRFVGHAGDFFFFLEPEKMILSISKFETVKTLRLVRFERKR</sequence>